<feature type="region of interest" description="Disordered" evidence="1">
    <location>
        <begin position="184"/>
        <end position="221"/>
    </location>
</feature>
<feature type="compositionally biased region" description="Basic and acidic residues" evidence="1">
    <location>
        <begin position="381"/>
        <end position="392"/>
    </location>
</feature>
<comment type="caution">
    <text evidence="2">The sequence shown here is derived from an EMBL/GenBank/DDBJ whole genome shotgun (WGS) entry which is preliminary data.</text>
</comment>
<feature type="region of interest" description="Disordered" evidence="1">
    <location>
        <begin position="271"/>
        <end position="331"/>
    </location>
</feature>
<dbReference type="EMBL" id="CAJNRF010009271">
    <property type="protein sequence ID" value="CAF2108447.1"/>
    <property type="molecule type" value="Genomic_DNA"/>
</dbReference>
<sequence>MLASSSSNVHSRLSVPEPETNPFSFHPAWETNRIWTTTQYITPISNIPTEFRDRQDSAIIHNTLGFHERQLGPEPDRTALINNQIEHDELPLRAICGPPPSPLDCIPAQRWREPRNDSPLSIDITDPVSSDSPAKYTKPLINEDLLNQLKTISQQLGDLHRSRLSDREEISSLKKELNEIKTTKPVDLSSKAEKSGIVKGQSSRRSSTGARSDSSTQFYIERGTTSSAIELNRTDSFGMPRIPRLTGAIPKVRKDYLPKEYKTIPTVRRDSLTKEEKIPKIRRESISGEDIKSSPKTDKKPKSPEKKKDSSVKKNKKKEDKDTTVEEETDIESNVELRVTDSIGERKAKSRAKKQIKKDIQKMVREERKDQLAQKRLSTSKIDDSFEATEPKHGRKSKSHKELFKELSVHIDRVVVETVEAAEPHKVESENEIYTDNEALAFMDLEIPPEYDPLDLGDENREYHIFGDSNSVILSEFVKNETEEKVVKHGEGGQRLKATSARVLRFVKDLVYTGSRIKIIIVGGHCDVTYLNVNVMYAEPNIRRVSIQINSIKTRLEQALHEIGKTYVGIIWVIPWLSDFLRYNSPYRNNEITYDMSNDHHVVEFREAIRLNETLSLLNYGYMRSVPRYKRSVSIDLQSINDVTRRIPSRVTEDYIFAGNKVSFENSSLTTDGVHMTREAARLLWNLVFEASLTI</sequence>
<proteinExistence type="predicted"/>
<reference evidence="2" key="1">
    <citation type="submission" date="2021-02" db="EMBL/GenBank/DDBJ databases">
        <authorList>
            <person name="Nowell W R."/>
        </authorList>
    </citation>
    <scope>NUCLEOTIDE SEQUENCE</scope>
</reference>
<organism evidence="2 3">
    <name type="scientific">Rotaria magnacalcarata</name>
    <dbReference type="NCBI Taxonomy" id="392030"/>
    <lineage>
        <taxon>Eukaryota</taxon>
        <taxon>Metazoa</taxon>
        <taxon>Spiralia</taxon>
        <taxon>Gnathifera</taxon>
        <taxon>Rotifera</taxon>
        <taxon>Eurotatoria</taxon>
        <taxon>Bdelloidea</taxon>
        <taxon>Philodinida</taxon>
        <taxon>Philodinidae</taxon>
        <taxon>Rotaria</taxon>
    </lineage>
</organism>
<feature type="compositionally biased region" description="Basic and acidic residues" evidence="1">
    <location>
        <begin position="184"/>
        <end position="196"/>
    </location>
</feature>
<feature type="compositionally biased region" description="Basic and acidic residues" evidence="1">
    <location>
        <begin position="271"/>
        <end position="324"/>
    </location>
</feature>
<dbReference type="AlphaFoldDB" id="A0A816UHT6"/>
<dbReference type="Proteomes" id="UP000663856">
    <property type="component" value="Unassembled WGS sequence"/>
</dbReference>
<feature type="compositionally biased region" description="Basic and acidic residues" evidence="1">
    <location>
        <begin position="357"/>
        <end position="373"/>
    </location>
</feature>
<gene>
    <name evidence="2" type="ORF">WKI299_LOCUS21801</name>
</gene>
<feature type="region of interest" description="Disordered" evidence="1">
    <location>
        <begin position="344"/>
        <end position="401"/>
    </location>
</feature>
<accession>A0A816UHT6</accession>
<feature type="compositionally biased region" description="Polar residues" evidence="1">
    <location>
        <begin position="200"/>
        <end position="221"/>
    </location>
</feature>
<evidence type="ECO:0000313" key="2">
    <source>
        <dbReference type="EMBL" id="CAF2108447.1"/>
    </source>
</evidence>
<name>A0A816UHT6_9BILA</name>
<protein>
    <submittedName>
        <fullName evidence="2">Uncharacterized protein</fullName>
    </submittedName>
</protein>
<evidence type="ECO:0000256" key="1">
    <source>
        <dbReference type="SAM" id="MobiDB-lite"/>
    </source>
</evidence>
<feature type="compositionally biased region" description="Low complexity" evidence="1">
    <location>
        <begin position="1"/>
        <end position="14"/>
    </location>
</feature>
<evidence type="ECO:0000313" key="3">
    <source>
        <dbReference type="Proteomes" id="UP000663856"/>
    </source>
</evidence>
<feature type="region of interest" description="Disordered" evidence="1">
    <location>
        <begin position="1"/>
        <end position="23"/>
    </location>
</feature>